<evidence type="ECO:0000313" key="2">
    <source>
        <dbReference type="Proteomes" id="UP000247702"/>
    </source>
</evidence>
<protein>
    <recommendedName>
        <fullName evidence="3">CNH domain-containing protein</fullName>
    </recommendedName>
</protein>
<dbReference type="AlphaFoldDB" id="A0A2Z6RDU9"/>
<accession>A0A2Z6RDU9</accession>
<sequence>MDDENIQIDEHVNENDKLIEGWIVEDSKLILDPQVNIYKLPDKWRRCTCTAIKVNDSRIICYALGGESDGLEIFKMSADGHQKIKLNPPRAVWLPKIHLRKNGNLVIFNDHNEISVYSPHDQIGDELILMSSYKLTYHAKEVIQANEVIIDENSYIWAISSNYLFHWNLETLQLKFSYSLGFTVTNYGSDNNMLTVKSKENLIVVKCCNEISIFSKGIHFPIRNIRLEDTNIKIEICESKKDNLA</sequence>
<dbReference type="SUPFAM" id="SSF50978">
    <property type="entry name" value="WD40 repeat-like"/>
    <property type="match status" value="1"/>
</dbReference>
<keyword evidence="2" id="KW-1185">Reference proteome</keyword>
<reference evidence="1 2" key="1">
    <citation type="submission" date="2017-11" db="EMBL/GenBank/DDBJ databases">
        <title>The genome of Rhizophagus clarus HR1 reveals common genetic basis of auxotrophy among arbuscular mycorrhizal fungi.</title>
        <authorList>
            <person name="Kobayashi Y."/>
        </authorList>
    </citation>
    <scope>NUCLEOTIDE SEQUENCE [LARGE SCALE GENOMIC DNA]</scope>
    <source>
        <strain evidence="1 2">HR1</strain>
    </source>
</reference>
<proteinExistence type="predicted"/>
<gene>
    <name evidence="1" type="ORF">RclHR1_37490001</name>
</gene>
<name>A0A2Z6RDU9_9GLOM</name>
<dbReference type="STRING" id="94130.A0A2Z6RDU9"/>
<evidence type="ECO:0000313" key="1">
    <source>
        <dbReference type="EMBL" id="GBC00101.1"/>
    </source>
</evidence>
<evidence type="ECO:0008006" key="3">
    <source>
        <dbReference type="Google" id="ProtNLM"/>
    </source>
</evidence>
<comment type="caution">
    <text evidence="1">The sequence shown here is derived from an EMBL/GenBank/DDBJ whole genome shotgun (WGS) entry which is preliminary data.</text>
</comment>
<dbReference type="EMBL" id="BEXD01003056">
    <property type="protein sequence ID" value="GBC00101.1"/>
    <property type="molecule type" value="Genomic_DNA"/>
</dbReference>
<organism evidence="1 2">
    <name type="scientific">Rhizophagus clarus</name>
    <dbReference type="NCBI Taxonomy" id="94130"/>
    <lineage>
        <taxon>Eukaryota</taxon>
        <taxon>Fungi</taxon>
        <taxon>Fungi incertae sedis</taxon>
        <taxon>Mucoromycota</taxon>
        <taxon>Glomeromycotina</taxon>
        <taxon>Glomeromycetes</taxon>
        <taxon>Glomerales</taxon>
        <taxon>Glomeraceae</taxon>
        <taxon>Rhizophagus</taxon>
    </lineage>
</organism>
<dbReference type="InterPro" id="IPR036322">
    <property type="entry name" value="WD40_repeat_dom_sf"/>
</dbReference>
<dbReference type="Proteomes" id="UP000247702">
    <property type="component" value="Unassembled WGS sequence"/>
</dbReference>